<evidence type="ECO:0000313" key="2">
    <source>
        <dbReference type="Proteomes" id="UP000319908"/>
    </source>
</evidence>
<dbReference type="Gene3D" id="3.40.630.40">
    <property type="entry name" value="Zn-dependent exopeptidases"/>
    <property type="match status" value="1"/>
</dbReference>
<name>A0A5C6C3P9_9BACT</name>
<gene>
    <name evidence="1" type="ORF">Poly21_13140</name>
</gene>
<dbReference type="AlphaFoldDB" id="A0A5C6C3P9"/>
<reference evidence="1 2" key="1">
    <citation type="journal article" date="2020" name="Antonie Van Leeuwenhoek">
        <title>Rhodopirellula heiligendammensis sp. nov., Rhodopirellula pilleata sp. nov., and Rhodopirellula solitaria sp. nov. isolated from natural or artificial marine surfaces in Northern Germany and California, USA, and emended description of the genus Rhodopirellula.</title>
        <authorList>
            <person name="Kallscheuer N."/>
            <person name="Wiegand S."/>
            <person name="Jogler M."/>
            <person name="Boedeker C."/>
            <person name="Peeters S.H."/>
            <person name="Rast P."/>
            <person name="Heuer A."/>
            <person name="Jetten M.S.M."/>
            <person name="Rohde M."/>
            <person name="Jogler C."/>
        </authorList>
    </citation>
    <scope>NUCLEOTIDE SEQUENCE [LARGE SCALE GENOMIC DNA]</scope>
    <source>
        <strain evidence="1 2">Poly21</strain>
    </source>
</reference>
<dbReference type="RefSeq" id="WP_302117796.1">
    <property type="nucleotide sequence ID" value="NZ_SJPU01000001.1"/>
</dbReference>
<dbReference type="Proteomes" id="UP000319908">
    <property type="component" value="Unassembled WGS sequence"/>
</dbReference>
<sequence length="254" mass="28875">MNSKRALRFILSCEHGGNDVPQQYAGLFDSPGGRASLNSHRGYDPGAWAATRQIADYLSDRDLLFSDPVVATTTRLLVDLNRSTDNPSVWSKFTSDLPRSTRSEILQEFYQPHRQAVERLVERMVANNEIAIHLSVHSFTPRMRGQWRPLEMGLLFDPQRSSETAYCQVWSAKFADRMATTPRIRLCSNEPYAGTDDGLTTHLRRIFPDDVYCGIEIEINNRFHRRSPERQASIVARLCDAMPLDGALLGDQFK</sequence>
<dbReference type="EMBL" id="SJPU01000001">
    <property type="protein sequence ID" value="TWU19143.1"/>
    <property type="molecule type" value="Genomic_DNA"/>
</dbReference>
<organism evidence="1 2">
    <name type="scientific">Allorhodopirellula heiligendammensis</name>
    <dbReference type="NCBI Taxonomy" id="2714739"/>
    <lineage>
        <taxon>Bacteria</taxon>
        <taxon>Pseudomonadati</taxon>
        <taxon>Planctomycetota</taxon>
        <taxon>Planctomycetia</taxon>
        <taxon>Pirellulales</taxon>
        <taxon>Pirellulaceae</taxon>
        <taxon>Allorhodopirellula</taxon>
    </lineage>
</organism>
<accession>A0A5C6C3P9</accession>
<dbReference type="InterPro" id="IPR007709">
    <property type="entry name" value="N-FG_amidohydro"/>
</dbReference>
<dbReference type="Pfam" id="PF05013">
    <property type="entry name" value="FGase"/>
    <property type="match status" value="1"/>
</dbReference>
<comment type="caution">
    <text evidence="1">The sequence shown here is derived from an EMBL/GenBank/DDBJ whole genome shotgun (WGS) entry which is preliminary data.</text>
</comment>
<protein>
    <submittedName>
        <fullName evidence="1">N-formylglutamate amidohydrolase</fullName>
    </submittedName>
</protein>
<evidence type="ECO:0000313" key="1">
    <source>
        <dbReference type="EMBL" id="TWU19143.1"/>
    </source>
</evidence>
<dbReference type="SUPFAM" id="SSF53187">
    <property type="entry name" value="Zn-dependent exopeptidases"/>
    <property type="match status" value="1"/>
</dbReference>
<keyword evidence="2" id="KW-1185">Reference proteome</keyword>
<proteinExistence type="predicted"/>